<dbReference type="CDD" id="cd17536">
    <property type="entry name" value="REC_YesN-like"/>
    <property type="match status" value="1"/>
</dbReference>
<dbReference type="Pfam" id="PF12833">
    <property type="entry name" value="HTH_18"/>
    <property type="match status" value="1"/>
</dbReference>
<keyword evidence="4" id="KW-0597">Phosphoprotein</keyword>
<evidence type="ECO:0000256" key="3">
    <source>
        <dbReference type="ARBA" id="ARBA00023163"/>
    </source>
</evidence>
<dbReference type="InterPro" id="IPR011006">
    <property type="entry name" value="CheY-like_superfamily"/>
</dbReference>
<dbReference type="PANTHER" id="PTHR43280">
    <property type="entry name" value="ARAC-FAMILY TRANSCRIPTIONAL REGULATOR"/>
    <property type="match status" value="1"/>
</dbReference>
<keyword evidence="2" id="KW-0238">DNA-binding</keyword>
<dbReference type="PANTHER" id="PTHR43280:SF28">
    <property type="entry name" value="HTH-TYPE TRANSCRIPTIONAL ACTIVATOR RHAS"/>
    <property type="match status" value="1"/>
</dbReference>
<evidence type="ECO:0000256" key="1">
    <source>
        <dbReference type="ARBA" id="ARBA00023015"/>
    </source>
</evidence>
<dbReference type="PROSITE" id="PS50110">
    <property type="entry name" value="RESPONSE_REGULATORY"/>
    <property type="match status" value="1"/>
</dbReference>
<evidence type="ECO:0000259" key="5">
    <source>
        <dbReference type="PROSITE" id="PS01124"/>
    </source>
</evidence>
<dbReference type="Gene3D" id="3.40.50.2300">
    <property type="match status" value="1"/>
</dbReference>
<keyword evidence="8" id="KW-1185">Reference proteome</keyword>
<evidence type="ECO:0000313" key="8">
    <source>
        <dbReference type="Proteomes" id="UP001596044"/>
    </source>
</evidence>
<dbReference type="InterPro" id="IPR018062">
    <property type="entry name" value="HTH_AraC-typ_CS"/>
</dbReference>
<dbReference type="SMART" id="SM00448">
    <property type="entry name" value="REC"/>
    <property type="match status" value="1"/>
</dbReference>
<gene>
    <name evidence="7" type="ORF">ACFPOG_24305</name>
</gene>
<dbReference type="PROSITE" id="PS01124">
    <property type="entry name" value="HTH_ARAC_FAMILY_2"/>
    <property type="match status" value="1"/>
</dbReference>
<comment type="caution">
    <text evidence="7">The sequence shown here is derived from an EMBL/GenBank/DDBJ whole genome shotgun (WGS) entry which is preliminary data.</text>
</comment>
<dbReference type="Pfam" id="PF00072">
    <property type="entry name" value="Response_reg"/>
    <property type="match status" value="1"/>
</dbReference>
<accession>A0ABW0KD87</accession>
<proteinExistence type="predicted"/>
<keyword evidence="1" id="KW-0805">Transcription regulation</keyword>
<evidence type="ECO:0000313" key="7">
    <source>
        <dbReference type="EMBL" id="MFC5451364.1"/>
    </source>
</evidence>
<evidence type="ECO:0000256" key="4">
    <source>
        <dbReference type="PROSITE-ProRule" id="PRU00169"/>
    </source>
</evidence>
<evidence type="ECO:0000259" key="6">
    <source>
        <dbReference type="PROSITE" id="PS50110"/>
    </source>
</evidence>
<dbReference type="SUPFAM" id="SSF52172">
    <property type="entry name" value="CheY-like"/>
    <property type="match status" value="1"/>
</dbReference>
<protein>
    <submittedName>
        <fullName evidence="7">Response regulator</fullName>
    </submittedName>
</protein>
<feature type="modified residue" description="4-aspartylphosphate" evidence="4">
    <location>
        <position position="57"/>
    </location>
</feature>
<dbReference type="PRINTS" id="PR00032">
    <property type="entry name" value="HTHARAC"/>
</dbReference>
<dbReference type="SUPFAM" id="SSF46689">
    <property type="entry name" value="Homeodomain-like"/>
    <property type="match status" value="2"/>
</dbReference>
<name>A0ABW0KD87_9BACL</name>
<dbReference type="Proteomes" id="UP001596044">
    <property type="component" value="Unassembled WGS sequence"/>
</dbReference>
<dbReference type="EMBL" id="JBHSMJ010000032">
    <property type="protein sequence ID" value="MFC5451364.1"/>
    <property type="molecule type" value="Genomic_DNA"/>
</dbReference>
<dbReference type="SMART" id="SM00342">
    <property type="entry name" value="HTH_ARAC"/>
    <property type="match status" value="1"/>
</dbReference>
<reference evidence="8" key="1">
    <citation type="journal article" date="2019" name="Int. J. Syst. Evol. Microbiol.">
        <title>The Global Catalogue of Microorganisms (GCM) 10K type strain sequencing project: providing services to taxonomists for standard genome sequencing and annotation.</title>
        <authorList>
            <consortium name="The Broad Institute Genomics Platform"/>
            <consortium name="The Broad Institute Genome Sequencing Center for Infectious Disease"/>
            <person name="Wu L."/>
            <person name="Ma J."/>
        </authorList>
    </citation>
    <scope>NUCLEOTIDE SEQUENCE [LARGE SCALE GENOMIC DNA]</scope>
    <source>
        <strain evidence="8">KACC 11904</strain>
    </source>
</reference>
<dbReference type="InterPro" id="IPR020449">
    <property type="entry name" value="Tscrpt_reg_AraC-type_HTH"/>
</dbReference>
<dbReference type="PROSITE" id="PS00041">
    <property type="entry name" value="HTH_ARAC_FAMILY_1"/>
    <property type="match status" value="1"/>
</dbReference>
<dbReference type="InterPro" id="IPR009057">
    <property type="entry name" value="Homeodomain-like_sf"/>
</dbReference>
<dbReference type="RefSeq" id="WP_270880190.1">
    <property type="nucleotide sequence ID" value="NZ_JAQFVF010000030.1"/>
</dbReference>
<dbReference type="InterPro" id="IPR018060">
    <property type="entry name" value="HTH_AraC"/>
</dbReference>
<dbReference type="InterPro" id="IPR001789">
    <property type="entry name" value="Sig_transdc_resp-reg_receiver"/>
</dbReference>
<feature type="domain" description="HTH araC/xylS-type" evidence="5">
    <location>
        <begin position="156"/>
        <end position="255"/>
    </location>
</feature>
<sequence length="258" mass="29515">MMKLHVLIAEDELPTRRGVFNALQQYSQGEWHIHAVENGLEALDYALRHPVDLLITDIRMPGLTGIQLLEKLKMEGQAIVSMLLTGYAEFEYARAAMKFGAINYILKPFDHESLLTAVQAACEEILVRQRQQDVQQAEAENEEEALAAKIRNESIRKALAYITAELHRPTLSIKDVADHIHLNPSYTSVLFKEETKITFSEFVNRSRLRRAKSLLHATDKKIYEIADCVGFSSSKYFVQVFRDVEGMTPNQYRNHHAE</sequence>
<evidence type="ECO:0000256" key="2">
    <source>
        <dbReference type="ARBA" id="ARBA00023125"/>
    </source>
</evidence>
<dbReference type="Gene3D" id="1.10.10.60">
    <property type="entry name" value="Homeodomain-like"/>
    <property type="match status" value="2"/>
</dbReference>
<feature type="domain" description="Response regulatory" evidence="6">
    <location>
        <begin position="5"/>
        <end position="122"/>
    </location>
</feature>
<keyword evidence="3" id="KW-0804">Transcription</keyword>
<organism evidence="7 8">
    <name type="scientific">Paenibacillus aestuarii</name>
    <dbReference type="NCBI Taxonomy" id="516965"/>
    <lineage>
        <taxon>Bacteria</taxon>
        <taxon>Bacillati</taxon>
        <taxon>Bacillota</taxon>
        <taxon>Bacilli</taxon>
        <taxon>Bacillales</taxon>
        <taxon>Paenibacillaceae</taxon>
        <taxon>Paenibacillus</taxon>
    </lineage>
</organism>